<dbReference type="CDD" id="cd00610">
    <property type="entry name" value="OAT_like"/>
    <property type="match status" value="1"/>
</dbReference>
<dbReference type="InterPro" id="IPR015421">
    <property type="entry name" value="PyrdxlP-dep_Trfase_major"/>
</dbReference>
<gene>
    <name evidence="7" type="ORF">JZO70_10905</name>
</gene>
<dbReference type="InterPro" id="IPR015424">
    <property type="entry name" value="PyrdxlP-dep_Trfase"/>
</dbReference>
<keyword evidence="5 6" id="KW-0663">Pyridoxal phosphate</keyword>
<keyword evidence="4" id="KW-0808">Transferase</keyword>
<evidence type="ECO:0000313" key="8">
    <source>
        <dbReference type="Proteomes" id="UP000664601"/>
    </source>
</evidence>
<accession>A0ABS3LAL3</accession>
<dbReference type="PANTHER" id="PTHR11986">
    <property type="entry name" value="AMINOTRANSFERASE CLASS III"/>
    <property type="match status" value="1"/>
</dbReference>
<proteinExistence type="inferred from homology"/>
<dbReference type="InterPro" id="IPR005814">
    <property type="entry name" value="Aminotrans_3"/>
</dbReference>
<dbReference type="EMBL" id="JAFREM010000017">
    <property type="protein sequence ID" value="MBO1306674.1"/>
    <property type="molecule type" value="Genomic_DNA"/>
</dbReference>
<evidence type="ECO:0000256" key="3">
    <source>
        <dbReference type="ARBA" id="ARBA00022605"/>
    </source>
</evidence>
<evidence type="ECO:0000256" key="1">
    <source>
        <dbReference type="ARBA" id="ARBA00001933"/>
    </source>
</evidence>
<evidence type="ECO:0000256" key="6">
    <source>
        <dbReference type="RuleBase" id="RU003560"/>
    </source>
</evidence>
<dbReference type="InterPro" id="IPR015422">
    <property type="entry name" value="PyrdxlP-dep_Trfase_small"/>
</dbReference>
<comment type="cofactor">
    <cofactor evidence="1">
        <name>pyridoxal 5'-phosphate</name>
        <dbReference type="ChEBI" id="CHEBI:597326"/>
    </cofactor>
</comment>
<dbReference type="Gene3D" id="3.90.1150.10">
    <property type="entry name" value="Aspartate Aminotransferase, domain 1"/>
    <property type="match status" value="1"/>
</dbReference>
<dbReference type="Gene3D" id="3.40.640.10">
    <property type="entry name" value="Type I PLP-dependent aspartate aminotransferase-like (Major domain)"/>
    <property type="match status" value="1"/>
</dbReference>
<dbReference type="PIRSF" id="PIRSF000521">
    <property type="entry name" value="Transaminase_4ab_Lys_Orn"/>
    <property type="match status" value="1"/>
</dbReference>
<dbReference type="Proteomes" id="UP000664601">
    <property type="component" value="Unassembled WGS sequence"/>
</dbReference>
<organism evidence="7 8">
    <name type="scientific">Candidatus Enterococcus moelleringii</name>
    <dbReference type="NCBI Taxonomy" id="2815325"/>
    <lineage>
        <taxon>Bacteria</taxon>
        <taxon>Bacillati</taxon>
        <taxon>Bacillota</taxon>
        <taxon>Bacilli</taxon>
        <taxon>Lactobacillales</taxon>
        <taxon>Enterococcaceae</taxon>
        <taxon>Enterococcus</taxon>
    </lineage>
</organism>
<name>A0ABS3LAL3_9ENTE</name>
<dbReference type="InterPro" id="IPR004636">
    <property type="entry name" value="AcOrn/SuccOrn_fam"/>
</dbReference>
<reference evidence="7 8" key="1">
    <citation type="submission" date="2021-03" db="EMBL/GenBank/DDBJ databases">
        <title>Enterococcal diversity collection.</title>
        <authorList>
            <person name="Gilmore M.S."/>
            <person name="Schwartzman J."/>
            <person name="Van Tyne D."/>
            <person name="Martin M."/>
            <person name="Earl A.M."/>
            <person name="Manson A.L."/>
            <person name="Straub T."/>
            <person name="Salamzade R."/>
            <person name="Saavedra J."/>
            <person name="Lebreton F."/>
            <person name="Prichula J."/>
            <person name="Schaufler K."/>
            <person name="Gaca A."/>
            <person name="Sgardioli B."/>
            <person name="Wagenaar J."/>
            <person name="Strong T."/>
        </authorList>
    </citation>
    <scope>NUCLEOTIDE SEQUENCE [LARGE SCALE GENOMIC DNA]</scope>
    <source>
        <strain evidence="7 8">669A</strain>
    </source>
</reference>
<evidence type="ECO:0000256" key="2">
    <source>
        <dbReference type="ARBA" id="ARBA00022576"/>
    </source>
</evidence>
<evidence type="ECO:0000256" key="4">
    <source>
        <dbReference type="ARBA" id="ARBA00022679"/>
    </source>
</evidence>
<keyword evidence="2" id="KW-0032">Aminotransferase</keyword>
<dbReference type="PANTHER" id="PTHR11986:SF79">
    <property type="entry name" value="ACETYLORNITHINE AMINOTRANSFERASE, MITOCHONDRIAL"/>
    <property type="match status" value="1"/>
</dbReference>
<dbReference type="RefSeq" id="WP_207673602.1">
    <property type="nucleotide sequence ID" value="NZ_JAFREM010000017.1"/>
</dbReference>
<dbReference type="InterPro" id="IPR050103">
    <property type="entry name" value="Class-III_PLP-dep_AT"/>
</dbReference>
<comment type="similarity">
    <text evidence="6">Belongs to the class-III pyridoxal-phosphate-dependent aminotransferase family.</text>
</comment>
<sequence length="413" mass="45418">MRLAETKYSAQEIKDLVDTYMMETYERFDFIAETAEGMYLYDENGVGYLDFYGGVAVNNIGNTNPRVVKAVIDQVQDVSHTFNYPYTLPQALLAKTICEAIGMDKIFFQNSGTEANEAMIKLARKYGVENFGPDKYHIISAKKSFHGRTFGSLSATGQPETANHNGYMPGVPGFSYVPFNDIEAIKEAYNDHVIGIMLEPIQGEGGVHPADQAYLQEVRAFCDEKGILLMLDEIQTGWGRTGSLMAYMYHGIKPDIVSMAKAMGGGTPLGAICATKEVSKAFTIGSHGSTYGGSPLCCAAGLAAVTEIIEKDLATNAHQVGTYFTDLLRSMPGVKEVRGRGLMIGVEFHEPIAHEVKHLAFDKKLLITQIDQHTIRMVPPLIADKQNCDTAFQILQQSVKELSSFTEYQARLA</sequence>
<keyword evidence="3" id="KW-0028">Amino-acid biosynthesis</keyword>
<protein>
    <submittedName>
        <fullName evidence="7">Acetylornithine/succinylornithine family transaminase</fullName>
    </submittedName>
</protein>
<evidence type="ECO:0000313" key="7">
    <source>
        <dbReference type="EMBL" id="MBO1306674.1"/>
    </source>
</evidence>
<keyword evidence="8" id="KW-1185">Reference proteome</keyword>
<comment type="caution">
    <text evidence="7">The sequence shown here is derived from an EMBL/GenBank/DDBJ whole genome shotgun (WGS) entry which is preliminary data.</text>
</comment>
<evidence type="ECO:0000256" key="5">
    <source>
        <dbReference type="ARBA" id="ARBA00022898"/>
    </source>
</evidence>
<dbReference type="NCBIfam" id="TIGR00707">
    <property type="entry name" value="argD"/>
    <property type="match status" value="1"/>
</dbReference>
<dbReference type="NCBIfam" id="NF002325">
    <property type="entry name" value="PRK01278.1"/>
    <property type="match status" value="1"/>
</dbReference>
<dbReference type="Pfam" id="PF00202">
    <property type="entry name" value="Aminotran_3"/>
    <property type="match status" value="1"/>
</dbReference>
<dbReference type="SUPFAM" id="SSF53383">
    <property type="entry name" value="PLP-dependent transferases"/>
    <property type="match status" value="1"/>
</dbReference>